<proteinExistence type="predicted"/>
<dbReference type="STRING" id="1130798.LBLM1_03830"/>
<dbReference type="GO" id="GO:0004062">
    <property type="term" value="F:aryl sulfotransferase activity"/>
    <property type="evidence" value="ECO:0007669"/>
    <property type="project" value="InterPro"/>
</dbReference>
<dbReference type="InterPro" id="IPR010262">
    <property type="entry name" value="Arylsulfotransferase_bact"/>
</dbReference>
<dbReference type="Pfam" id="PF05935">
    <property type="entry name" value="Arylsulfotrans"/>
    <property type="match status" value="1"/>
</dbReference>
<dbReference type="InterPro" id="IPR053143">
    <property type="entry name" value="Arylsulfate_ST"/>
</dbReference>
<keyword evidence="2" id="KW-0808">Transferase</keyword>
<name>A0A0D4CJN7_LIMMU</name>
<protein>
    <submittedName>
        <fullName evidence="2">Arylsulfate sulfotransferase</fullName>
    </submittedName>
</protein>
<dbReference type="PANTHER" id="PTHR35340">
    <property type="entry name" value="PQQ ENZYME REPEAT PROTEIN-RELATED"/>
    <property type="match status" value="1"/>
</dbReference>
<dbReference type="KEGG" id="lmu:LBLM1_03830"/>
<dbReference type="SUPFAM" id="SSF50998">
    <property type="entry name" value="Quinoprotein alcohol dehydrogenase-like"/>
    <property type="match status" value="1"/>
</dbReference>
<accession>A0A0D4CJN7</accession>
<dbReference type="Gene3D" id="2.60.40.3100">
    <property type="entry name" value="Arylsulphate sulphotransferase monomer, N-terminal domain"/>
    <property type="match status" value="1"/>
</dbReference>
<dbReference type="OrthoDB" id="264813at2"/>
<dbReference type="Pfam" id="PF17425">
    <property type="entry name" value="Arylsulfotran_N"/>
    <property type="match status" value="1"/>
</dbReference>
<dbReference type="InterPro" id="IPR038477">
    <property type="entry name" value="ASST_N_sf"/>
</dbReference>
<dbReference type="RefSeq" id="WP_006499650.1">
    <property type="nucleotide sequence ID" value="NZ_CP011013.1"/>
</dbReference>
<dbReference type="HOGENOM" id="CLU_026701_0_0_9"/>
<dbReference type="InterPro" id="IPR035391">
    <property type="entry name" value="Arylsulfotran_N"/>
</dbReference>
<organism evidence="2 3">
    <name type="scientific">Limosilactobacillus mucosae LM1</name>
    <dbReference type="NCBI Taxonomy" id="1130798"/>
    <lineage>
        <taxon>Bacteria</taxon>
        <taxon>Bacillati</taxon>
        <taxon>Bacillota</taxon>
        <taxon>Bacilli</taxon>
        <taxon>Lactobacillales</taxon>
        <taxon>Lactobacillaceae</taxon>
        <taxon>Limosilactobacillus</taxon>
    </lineage>
</organism>
<reference evidence="2 3" key="1">
    <citation type="journal article" date="2012" name="J. Bacteriol.">
        <title>Genome sequence of Lactobacillus mucosae LM1, isolated from piglet feces.</title>
        <authorList>
            <person name="Lee J.H."/>
            <person name="Valeriano V.D."/>
            <person name="Shin Y.R."/>
            <person name="Chae J.P."/>
            <person name="Kim G.B."/>
            <person name="Ham J.S."/>
            <person name="Chun J."/>
            <person name="Kang D.K."/>
        </authorList>
    </citation>
    <scope>NUCLEOTIDE SEQUENCE [LARGE SCALE GENOMIC DNA]</scope>
    <source>
        <strain evidence="2 3">LM1</strain>
    </source>
</reference>
<sequence>MHHKKGRWLALIAVLLVLCGVGGWFGYRHYSLGVISDKQIIKNINSHLLKNNPTSKQTKSYAKIVKSTTRTLDNAYVKVNPYGTSPLTALMIFKTDKAAKVTYTVVGKTDNTSITNTVKGYQTTHQVPIVGLYANYSNQVQVTLTYKDGTTEQKTFTIKTGKLPKNLRNTKITVSKSNKSKMEIGNNELTYINKTSEEPFAVDADGNIRWYSTLYSRHTFVQLSNGHLLIQNRTNGNKGSYNVLSETDYLGRIYRRYRFSDKLGKSSLEQYITAVYHDALELPNHNLHNLLVTISGGDKYAEDVIAEIDYKTGKTVKVIDFKKLLPSSMYRNYNSTTTKGGKIDWLHMNSLYYDQKTGNLLVSARNQDITMSINYKTGKINWIYSGKKKSSWPKKYRSKLLTSAKGTTITGGQHDLTLLSSKNGKLKVLLYDNNIDVTNGNAKTSGKYSQAVQYTIDTKKKTIKQTWSYGKSLGKDNFTRVIGSAQRLSNGNTLIDFGYKHDGSQSNIIEVDKNNNQVFNLTISSSKTDRTYVYRAYRVKFTPSNFVFDATK</sequence>
<evidence type="ECO:0000313" key="2">
    <source>
        <dbReference type="EMBL" id="AJT50274.1"/>
    </source>
</evidence>
<dbReference type="InterPro" id="IPR011047">
    <property type="entry name" value="Quinoprotein_ADH-like_sf"/>
</dbReference>
<feature type="domain" description="Arylsulfotransferase N-terminal" evidence="1">
    <location>
        <begin position="76"/>
        <end position="161"/>
    </location>
</feature>
<gene>
    <name evidence="2" type="ORF">LBLM1_03830</name>
</gene>
<evidence type="ECO:0000259" key="1">
    <source>
        <dbReference type="Pfam" id="PF17425"/>
    </source>
</evidence>
<dbReference type="PANTHER" id="PTHR35340:SF5">
    <property type="entry name" value="ASST-DOMAIN-CONTAINING PROTEIN"/>
    <property type="match status" value="1"/>
</dbReference>
<evidence type="ECO:0000313" key="3">
    <source>
        <dbReference type="Proteomes" id="UP000003645"/>
    </source>
</evidence>
<dbReference type="EMBL" id="CP011013">
    <property type="protein sequence ID" value="AJT50274.1"/>
    <property type="molecule type" value="Genomic_DNA"/>
</dbReference>
<keyword evidence="3" id="KW-1185">Reference proteome</keyword>
<dbReference type="AlphaFoldDB" id="A0A0D4CJN7"/>
<dbReference type="Proteomes" id="UP000003645">
    <property type="component" value="Chromosome"/>
</dbReference>